<feature type="compositionally biased region" description="Gly residues" evidence="3">
    <location>
        <begin position="375"/>
        <end position="384"/>
    </location>
</feature>
<comment type="caution">
    <text evidence="5">The sequence shown here is derived from an EMBL/GenBank/DDBJ whole genome shotgun (WGS) entry which is preliminary data.</text>
</comment>
<sequence>MSTNASSTLKRKNEEVDSSQDDQLNKRVALDSEQVELSEKQEEDAHTAPAIYDGHQTQEENEVENGEEHIENGDDVENESEDDQYEAKGSIDGPESAAATSNDAAYDAETVLENITAAAAAAAAASAAASAGSNHNIVNTADVYQDSNESKPISNHREKEGDPTYVSFRMYCPVKEASAIVGKKGEKINHIRDKAGVRINVSENLKNVPERIVSVRGPAENVARAFGLIARTILEEPEDEPASMMSKPYDLKLLVPHPMVGYIIGRQGTKFREIEEQSAAKLKAAEQPLPYSTDRILSITGVGDAIHIAIYYISQVFIEHKDCLKKNKVIYYNPANYQHGQQPQQFGGVGQNQPLQQQQQQQQPIQQQQYHHSAPGGGPQGIVPGGQMNHQSPYSNNPNYSQLNANPGNPYQQQQQQHQQNKQPYNFQMMFQPAVHPQQYGAPVPNPATQMGGPPPGAVPQTQYTDEHGNTIIGDVITNPPVPAGGNPDKFNEDIYVANVNIGSVIGKGGNNIKQIRLNSGCTYVKIEPDQRQSIMLGGGKGLTSIRKLTLTGSIQAINTAIYLINQRIAVDKERNSH</sequence>
<dbReference type="PANTHER" id="PTHR10288">
    <property type="entry name" value="KH DOMAIN CONTAINING RNA BINDING PROTEIN"/>
    <property type="match status" value="1"/>
</dbReference>
<dbReference type="SMART" id="SM00322">
    <property type="entry name" value="KH"/>
    <property type="match status" value="3"/>
</dbReference>
<reference evidence="5" key="1">
    <citation type="submission" date="2022-03" db="EMBL/GenBank/DDBJ databases">
        <authorList>
            <person name="Legras J.-L."/>
            <person name="Devillers H."/>
            <person name="Grondin C."/>
        </authorList>
    </citation>
    <scope>NUCLEOTIDE SEQUENCE</scope>
    <source>
        <strain evidence="5">CLIB 1423</strain>
    </source>
</reference>
<feature type="compositionally biased region" description="Acidic residues" evidence="3">
    <location>
        <begin position="73"/>
        <end position="84"/>
    </location>
</feature>
<feature type="region of interest" description="Disordered" evidence="3">
    <location>
        <begin position="1"/>
        <end position="102"/>
    </location>
</feature>
<evidence type="ECO:0000256" key="3">
    <source>
        <dbReference type="SAM" id="MobiDB-lite"/>
    </source>
</evidence>
<evidence type="ECO:0000256" key="2">
    <source>
        <dbReference type="PROSITE-ProRule" id="PRU00117"/>
    </source>
</evidence>
<proteinExistence type="predicted"/>
<organism evidence="5 6">
    <name type="scientific">[Candida] railenensis</name>
    <dbReference type="NCBI Taxonomy" id="45579"/>
    <lineage>
        <taxon>Eukaryota</taxon>
        <taxon>Fungi</taxon>
        <taxon>Dikarya</taxon>
        <taxon>Ascomycota</taxon>
        <taxon>Saccharomycotina</taxon>
        <taxon>Pichiomycetes</taxon>
        <taxon>Debaryomycetaceae</taxon>
        <taxon>Kurtzmaniella</taxon>
    </lineage>
</organism>
<dbReference type="SUPFAM" id="SSF54791">
    <property type="entry name" value="Eukaryotic type KH-domain (KH-domain type I)"/>
    <property type="match status" value="3"/>
</dbReference>
<dbReference type="OrthoDB" id="1937934at2759"/>
<evidence type="ECO:0000259" key="4">
    <source>
        <dbReference type="SMART" id="SM00322"/>
    </source>
</evidence>
<evidence type="ECO:0000256" key="1">
    <source>
        <dbReference type="ARBA" id="ARBA00022737"/>
    </source>
</evidence>
<feature type="domain" description="K Homology" evidence="4">
    <location>
        <begin position="489"/>
        <end position="570"/>
    </location>
</feature>
<dbReference type="GO" id="GO:0003723">
    <property type="term" value="F:RNA binding"/>
    <property type="evidence" value="ECO:0007669"/>
    <property type="project" value="UniProtKB-UniRule"/>
</dbReference>
<dbReference type="EMBL" id="CAKXYY010000002">
    <property type="protein sequence ID" value="CAH2350736.1"/>
    <property type="molecule type" value="Genomic_DNA"/>
</dbReference>
<feature type="domain" description="K Homology" evidence="4">
    <location>
        <begin position="164"/>
        <end position="234"/>
    </location>
</feature>
<dbReference type="Pfam" id="PF00013">
    <property type="entry name" value="KH_1"/>
    <property type="match status" value="3"/>
</dbReference>
<dbReference type="InterPro" id="IPR004088">
    <property type="entry name" value="KH_dom_type_1"/>
</dbReference>
<feature type="region of interest" description="Disordered" evidence="3">
    <location>
        <begin position="342"/>
        <end position="421"/>
    </location>
</feature>
<evidence type="ECO:0000313" key="5">
    <source>
        <dbReference type="EMBL" id="CAH2350736.1"/>
    </source>
</evidence>
<feature type="compositionally biased region" description="Basic and acidic residues" evidence="3">
    <location>
        <begin position="37"/>
        <end position="46"/>
    </location>
</feature>
<protein>
    <recommendedName>
        <fullName evidence="4">K Homology domain-containing protein</fullName>
    </recommendedName>
</protein>
<dbReference type="InterPro" id="IPR004087">
    <property type="entry name" value="KH_dom"/>
</dbReference>
<feature type="compositionally biased region" description="Low complexity" evidence="3">
    <location>
        <begin position="404"/>
        <end position="421"/>
    </location>
</feature>
<feature type="domain" description="K Homology" evidence="4">
    <location>
        <begin position="247"/>
        <end position="318"/>
    </location>
</feature>
<dbReference type="Gene3D" id="3.30.1370.10">
    <property type="entry name" value="K Homology domain, type 1"/>
    <property type="match status" value="3"/>
</dbReference>
<name>A0A9P0QKC7_9ASCO</name>
<dbReference type="InterPro" id="IPR036612">
    <property type="entry name" value="KH_dom_type_1_sf"/>
</dbReference>
<dbReference type="PROSITE" id="PS50084">
    <property type="entry name" value="KH_TYPE_1"/>
    <property type="match status" value="3"/>
</dbReference>
<feature type="compositionally biased region" description="Low complexity" evidence="3">
    <location>
        <begin position="342"/>
        <end position="369"/>
    </location>
</feature>
<feature type="compositionally biased region" description="Polar residues" evidence="3">
    <location>
        <begin position="388"/>
        <end position="403"/>
    </location>
</feature>
<evidence type="ECO:0000313" key="6">
    <source>
        <dbReference type="Proteomes" id="UP000837801"/>
    </source>
</evidence>
<keyword evidence="6" id="KW-1185">Reference proteome</keyword>
<accession>A0A9P0QKC7</accession>
<dbReference type="CDD" id="cd22438">
    <property type="entry name" value="KH-I_PCBP_rpt1"/>
    <property type="match status" value="1"/>
</dbReference>
<gene>
    <name evidence="5" type="ORF">CLIB1423_02S03972</name>
</gene>
<dbReference type="Proteomes" id="UP000837801">
    <property type="component" value="Unassembled WGS sequence"/>
</dbReference>
<keyword evidence="2" id="KW-0694">RNA-binding</keyword>
<dbReference type="AlphaFoldDB" id="A0A9P0QKC7"/>
<keyword evidence="1" id="KW-0677">Repeat</keyword>
<feature type="region of interest" description="Disordered" evidence="3">
    <location>
        <begin position="437"/>
        <end position="465"/>
    </location>
</feature>